<evidence type="ECO:0000259" key="1">
    <source>
        <dbReference type="PROSITE" id="PS50181"/>
    </source>
</evidence>
<feature type="domain" description="F-box" evidence="1">
    <location>
        <begin position="1"/>
        <end position="43"/>
    </location>
</feature>
<proteinExistence type="predicted"/>
<evidence type="ECO:0000313" key="2">
    <source>
        <dbReference type="EMBL" id="KJZ68712.1"/>
    </source>
</evidence>
<gene>
    <name evidence="2" type="ORF">HIM_11890</name>
</gene>
<dbReference type="SUPFAM" id="SSF81383">
    <property type="entry name" value="F-box domain"/>
    <property type="match status" value="1"/>
</dbReference>
<sequence length="186" mass="20909">MDNLPVELLHEILRHLPSSCLKNARLASRRFNAVLAKQAFPQLASFIDKDAALATLEATVAELSRRRRSIWSPRCSVPDNLPLAPSFLLAMHVALAGQSWRPTETAINSDSESSEDDESDCGYRRLSHRAITAQDLCRQLGRLDVTEDMLRGAMFRYALYLSYLYKGEGEAPQLWVVDSERWATSA</sequence>
<dbReference type="PROSITE" id="PS50181">
    <property type="entry name" value="FBOX"/>
    <property type="match status" value="1"/>
</dbReference>
<dbReference type="Proteomes" id="UP000054481">
    <property type="component" value="Unassembled WGS sequence"/>
</dbReference>
<dbReference type="EMBL" id="KQ030827">
    <property type="protein sequence ID" value="KJZ68712.1"/>
    <property type="molecule type" value="Genomic_DNA"/>
</dbReference>
<keyword evidence="3" id="KW-1185">Reference proteome</keyword>
<reference evidence="2 3" key="1">
    <citation type="journal article" date="2014" name="Genome Biol. Evol.">
        <title>Comparative genomics and transcriptomics analyses reveal divergent lifestyle features of nematode endoparasitic fungus Hirsutella minnesotensis.</title>
        <authorList>
            <person name="Lai Y."/>
            <person name="Liu K."/>
            <person name="Zhang X."/>
            <person name="Zhang X."/>
            <person name="Li K."/>
            <person name="Wang N."/>
            <person name="Shu C."/>
            <person name="Wu Y."/>
            <person name="Wang C."/>
            <person name="Bushley K.E."/>
            <person name="Xiang M."/>
            <person name="Liu X."/>
        </authorList>
    </citation>
    <scope>NUCLEOTIDE SEQUENCE [LARGE SCALE GENOMIC DNA]</scope>
    <source>
        <strain evidence="2 3">3608</strain>
    </source>
</reference>
<evidence type="ECO:0000313" key="3">
    <source>
        <dbReference type="Proteomes" id="UP000054481"/>
    </source>
</evidence>
<dbReference type="InterPro" id="IPR001810">
    <property type="entry name" value="F-box_dom"/>
</dbReference>
<protein>
    <recommendedName>
        <fullName evidence="1">F-box domain-containing protein</fullName>
    </recommendedName>
</protein>
<dbReference type="Pfam" id="PF12937">
    <property type="entry name" value="F-box-like"/>
    <property type="match status" value="1"/>
</dbReference>
<name>A0A0F7ZWC1_9HYPO</name>
<dbReference type="SMART" id="SM00256">
    <property type="entry name" value="FBOX"/>
    <property type="match status" value="1"/>
</dbReference>
<dbReference type="AlphaFoldDB" id="A0A0F7ZWC1"/>
<dbReference type="InterPro" id="IPR036047">
    <property type="entry name" value="F-box-like_dom_sf"/>
</dbReference>
<organism evidence="2 3">
    <name type="scientific">Hirsutella minnesotensis 3608</name>
    <dbReference type="NCBI Taxonomy" id="1043627"/>
    <lineage>
        <taxon>Eukaryota</taxon>
        <taxon>Fungi</taxon>
        <taxon>Dikarya</taxon>
        <taxon>Ascomycota</taxon>
        <taxon>Pezizomycotina</taxon>
        <taxon>Sordariomycetes</taxon>
        <taxon>Hypocreomycetidae</taxon>
        <taxon>Hypocreales</taxon>
        <taxon>Ophiocordycipitaceae</taxon>
        <taxon>Hirsutella</taxon>
    </lineage>
</organism>
<dbReference type="OrthoDB" id="4986826at2759"/>
<accession>A0A0F7ZWC1</accession>